<dbReference type="Pfam" id="PF03788">
    <property type="entry name" value="LrgA"/>
    <property type="match status" value="1"/>
</dbReference>
<dbReference type="PANTHER" id="PTHR33931:SF2">
    <property type="entry name" value="HOLIN-LIKE PROTEIN CIDA"/>
    <property type="match status" value="1"/>
</dbReference>
<feature type="transmembrane region" description="Helical" evidence="6">
    <location>
        <begin position="95"/>
        <end position="112"/>
    </location>
</feature>
<keyword evidence="3 6" id="KW-0812">Transmembrane</keyword>
<evidence type="ECO:0000256" key="6">
    <source>
        <dbReference type="SAM" id="Phobius"/>
    </source>
</evidence>
<proteinExistence type="predicted"/>
<evidence type="ECO:0000256" key="1">
    <source>
        <dbReference type="ARBA" id="ARBA00004651"/>
    </source>
</evidence>
<evidence type="ECO:0000256" key="2">
    <source>
        <dbReference type="ARBA" id="ARBA00022475"/>
    </source>
</evidence>
<dbReference type="Proteomes" id="UP000306236">
    <property type="component" value="Unassembled WGS sequence"/>
</dbReference>
<dbReference type="RefSeq" id="WP_136405466.1">
    <property type="nucleotide sequence ID" value="NZ_SSWX01000004.1"/>
</dbReference>
<feature type="transmembrane region" description="Helical" evidence="6">
    <location>
        <begin position="124"/>
        <end position="147"/>
    </location>
</feature>
<organism evidence="7 8">
    <name type="scientific">Lampropedia aestuarii</name>
    <dbReference type="NCBI Taxonomy" id="2562762"/>
    <lineage>
        <taxon>Bacteria</taxon>
        <taxon>Pseudomonadati</taxon>
        <taxon>Pseudomonadota</taxon>
        <taxon>Betaproteobacteria</taxon>
        <taxon>Burkholderiales</taxon>
        <taxon>Comamonadaceae</taxon>
        <taxon>Lampropedia</taxon>
    </lineage>
</organism>
<dbReference type="OrthoDB" id="194658at2"/>
<feature type="transmembrane region" description="Helical" evidence="6">
    <location>
        <begin position="64"/>
        <end position="83"/>
    </location>
</feature>
<name>A0A4S5BS85_9BURK</name>
<dbReference type="AlphaFoldDB" id="A0A4S5BS85"/>
<dbReference type="EMBL" id="SSWX01000004">
    <property type="protein sequence ID" value="THJ35269.1"/>
    <property type="molecule type" value="Genomic_DNA"/>
</dbReference>
<dbReference type="GO" id="GO:0005886">
    <property type="term" value="C:plasma membrane"/>
    <property type="evidence" value="ECO:0007669"/>
    <property type="project" value="UniProtKB-SubCell"/>
</dbReference>
<evidence type="ECO:0000256" key="5">
    <source>
        <dbReference type="ARBA" id="ARBA00023136"/>
    </source>
</evidence>
<keyword evidence="5 6" id="KW-0472">Membrane</keyword>
<keyword evidence="4 6" id="KW-1133">Transmembrane helix</keyword>
<feature type="transmembrane region" description="Helical" evidence="6">
    <location>
        <begin position="40"/>
        <end position="58"/>
    </location>
</feature>
<dbReference type="InterPro" id="IPR005538">
    <property type="entry name" value="LrgA/CidA"/>
</dbReference>
<comment type="caution">
    <text evidence="7">The sequence shown here is derived from an EMBL/GenBank/DDBJ whole genome shotgun (WGS) entry which is preliminary data.</text>
</comment>
<evidence type="ECO:0000313" key="8">
    <source>
        <dbReference type="Proteomes" id="UP000306236"/>
    </source>
</evidence>
<keyword evidence="8" id="KW-1185">Reference proteome</keyword>
<keyword evidence="2" id="KW-1003">Cell membrane</keyword>
<accession>A0A4S5BS85</accession>
<evidence type="ECO:0000256" key="4">
    <source>
        <dbReference type="ARBA" id="ARBA00022989"/>
    </source>
</evidence>
<evidence type="ECO:0000256" key="3">
    <source>
        <dbReference type="ARBA" id="ARBA00022692"/>
    </source>
</evidence>
<dbReference type="PANTHER" id="PTHR33931">
    <property type="entry name" value="HOLIN-LIKE PROTEIN CIDA-RELATED"/>
    <property type="match status" value="1"/>
</dbReference>
<protein>
    <submittedName>
        <fullName evidence="7">CidA/LrgA family protein</fullName>
    </submittedName>
</protein>
<evidence type="ECO:0000313" key="7">
    <source>
        <dbReference type="EMBL" id="THJ35269.1"/>
    </source>
</evidence>
<reference evidence="7 8" key="1">
    <citation type="submission" date="2019-04" db="EMBL/GenBank/DDBJ databases">
        <title>Lampropedia sp YIM MLB12 draf genome.</title>
        <authorList>
            <person name="Wang Y.-X."/>
        </authorList>
    </citation>
    <scope>NUCLEOTIDE SEQUENCE [LARGE SCALE GENOMIC DNA]</scope>
    <source>
        <strain evidence="7 8">YIM MLB12</strain>
    </source>
</reference>
<comment type="subcellular location">
    <subcellularLocation>
        <location evidence="1">Cell membrane</location>
        <topology evidence="1">Multi-pass membrane protein</topology>
    </subcellularLocation>
</comment>
<sequence length="171" mass="19448">MQQISLASSRQTVQHWISNAKEFCQLRPCEMAQAIGRSTWFQIGLLIGIWWLAAQLAAGLGVPQLGNVFGMAGLWLLLVNNRIHLKRVQAGAHWLIKHMLLFFIPAVLVVLDHQELLGWVGVKLFAIIVLGTLTVMACTALSIEWYLRLVRHRKAMQRLRHRQLRHSSTEA</sequence>
<gene>
    <name evidence="7" type="ORF">E8K88_04565</name>
</gene>